<feature type="compositionally biased region" description="Polar residues" evidence="1">
    <location>
        <begin position="276"/>
        <end position="286"/>
    </location>
</feature>
<evidence type="ECO:0000256" key="1">
    <source>
        <dbReference type="SAM" id="MobiDB-lite"/>
    </source>
</evidence>
<dbReference type="AlphaFoldDB" id="A0A9Q0S726"/>
<evidence type="ECO:0000313" key="3">
    <source>
        <dbReference type="Proteomes" id="UP001151699"/>
    </source>
</evidence>
<sequence length="298" mass="34674">MSILKNTRSNSRFTRTTTYDNNYPNDKEMKTIDEQSLMGRFGWPENDLDPFAGIPYILRDIGKYFAVDMILEKEPIKTYISCLNKDVYSYYITVTTCATKAESNLLNEINKIHCDNQLGLINFTTESLLIKDTDAYSFHEFLDTCCNKLFHHSKAPSNKIGFLRFSDSLIFVPFVSHNKDRYLPFFCFSNANNLKIEFIFGWDFAYLKFCCMYQGTWKGSYDMFPVIALSSLQDHLPADTHWEVCWPQLQTHNLLYTSPSIKNLKVNAKRSRKIQDTTTAKPSNNELQKDTQKRKHNG</sequence>
<organism evidence="2 3">
    <name type="scientific">Pseudolycoriella hygida</name>
    <dbReference type="NCBI Taxonomy" id="35572"/>
    <lineage>
        <taxon>Eukaryota</taxon>
        <taxon>Metazoa</taxon>
        <taxon>Ecdysozoa</taxon>
        <taxon>Arthropoda</taxon>
        <taxon>Hexapoda</taxon>
        <taxon>Insecta</taxon>
        <taxon>Pterygota</taxon>
        <taxon>Neoptera</taxon>
        <taxon>Endopterygota</taxon>
        <taxon>Diptera</taxon>
        <taxon>Nematocera</taxon>
        <taxon>Sciaroidea</taxon>
        <taxon>Sciaridae</taxon>
        <taxon>Pseudolycoriella</taxon>
    </lineage>
</organism>
<evidence type="ECO:0000313" key="2">
    <source>
        <dbReference type="EMBL" id="KAJ6645745.1"/>
    </source>
</evidence>
<protein>
    <submittedName>
        <fullName evidence="2">Uncharacterized protein</fullName>
    </submittedName>
</protein>
<dbReference type="Proteomes" id="UP001151699">
    <property type="component" value="Chromosome A"/>
</dbReference>
<feature type="region of interest" description="Disordered" evidence="1">
    <location>
        <begin position="272"/>
        <end position="298"/>
    </location>
</feature>
<gene>
    <name evidence="2" type="ORF">Bhyg_00954</name>
</gene>
<dbReference type="OrthoDB" id="6497308at2759"/>
<comment type="caution">
    <text evidence="2">The sequence shown here is derived from an EMBL/GenBank/DDBJ whole genome shotgun (WGS) entry which is preliminary data.</text>
</comment>
<keyword evidence="3" id="KW-1185">Reference proteome</keyword>
<name>A0A9Q0S726_9DIPT</name>
<dbReference type="EMBL" id="WJQU01000001">
    <property type="protein sequence ID" value="KAJ6645745.1"/>
    <property type="molecule type" value="Genomic_DNA"/>
</dbReference>
<reference evidence="2" key="1">
    <citation type="submission" date="2022-07" db="EMBL/GenBank/DDBJ databases">
        <authorList>
            <person name="Trinca V."/>
            <person name="Uliana J.V.C."/>
            <person name="Torres T.T."/>
            <person name="Ward R.J."/>
            <person name="Monesi N."/>
        </authorList>
    </citation>
    <scope>NUCLEOTIDE SEQUENCE</scope>
    <source>
        <strain evidence="2">HSMRA1968</strain>
        <tissue evidence="2">Whole embryos</tissue>
    </source>
</reference>
<proteinExistence type="predicted"/>
<accession>A0A9Q0S726</accession>